<keyword evidence="4" id="KW-0479">Metal-binding</keyword>
<dbReference type="CDD" id="cd18743">
    <property type="entry name" value="PIN_VapC4-5_FitB-like"/>
    <property type="match status" value="1"/>
</dbReference>
<evidence type="ECO:0000256" key="7">
    <source>
        <dbReference type="ARBA" id="ARBA00038093"/>
    </source>
</evidence>
<dbReference type="Gene3D" id="3.40.50.1010">
    <property type="entry name" value="5'-nuclease"/>
    <property type="match status" value="1"/>
</dbReference>
<comment type="similarity">
    <text evidence="7">Belongs to the PINc/VapC protein family.</text>
</comment>
<keyword evidence="2" id="KW-1277">Toxin-antitoxin system</keyword>
<keyword evidence="3" id="KW-0540">Nuclease</keyword>
<proteinExistence type="inferred from homology"/>
<comment type="cofactor">
    <cofactor evidence="1">
        <name>Mg(2+)</name>
        <dbReference type="ChEBI" id="CHEBI:18420"/>
    </cofactor>
</comment>
<evidence type="ECO:0000256" key="2">
    <source>
        <dbReference type="ARBA" id="ARBA00022649"/>
    </source>
</evidence>
<reference evidence="9 10" key="1">
    <citation type="submission" date="2012-02" db="EMBL/GenBank/DDBJ databases">
        <title>The Genome Sequence of Parabacteroides distasonis CL09T03C24.</title>
        <authorList>
            <consortium name="The Broad Institute Genome Sequencing Platform"/>
            <person name="Earl A."/>
            <person name="Ward D."/>
            <person name="Feldgarden M."/>
            <person name="Gevers D."/>
            <person name="Zitomersky N.L."/>
            <person name="Coyne M.J."/>
            <person name="Comstock L.E."/>
            <person name="Young S.K."/>
            <person name="Zeng Q."/>
            <person name="Gargeya S."/>
            <person name="Fitzgerald M."/>
            <person name="Haas B."/>
            <person name="Abouelleil A."/>
            <person name="Alvarado L."/>
            <person name="Arachchi H.M."/>
            <person name="Berlin A."/>
            <person name="Chapman S.B."/>
            <person name="Gearin G."/>
            <person name="Goldberg J."/>
            <person name="Griggs A."/>
            <person name="Gujja S."/>
            <person name="Hansen M."/>
            <person name="Heiman D."/>
            <person name="Howarth C."/>
            <person name="Larimer J."/>
            <person name="Lui A."/>
            <person name="MacDonald P.J.P."/>
            <person name="McCowen C."/>
            <person name="Montmayeur A."/>
            <person name="Murphy C."/>
            <person name="Neiman D."/>
            <person name="Pearson M."/>
            <person name="Priest M."/>
            <person name="Roberts A."/>
            <person name="Saif S."/>
            <person name="Shea T."/>
            <person name="Sisk P."/>
            <person name="Stolte C."/>
            <person name="Sykes S."/>
            <person name="Wortman J."/>
            <person name="Nusbaum C."/>
            <person name="Birren B."/>
        </authorList>
    </citation>
    <scope>NUCLEOTIDE SEQUENCE [LARGE SCALE GENOMIC DNA]</scope>
    <source>
        <strain evidence="9 10">CL09T03C24</strain>
    </source>
</reference>
<evidence type="ECO:0000256" key="3">
    <source>
        <dbReference type="ARBA" id="ARBA00022722"/>
    </source>
</evidence>
<dbReference type="Pfam" id="PF01850">
    <property type="entry name" value="PIN"/>
    <property type="match status" value="1"/>
</dbReference>
<evidence type="ECO:0000256" key="1">
    <source>
        <dbReference type="ARBA" id="ARBA00001946"/>
    </source>
</evidence>
<dbReference type="PANTHER" id="PTHR33653">
    <property type="entry name" value="RIBONUCLEASE VAPC2"/>
    <property type="match status" value="1"/>
</dbReference>
<dbReference type="InterPro" id="IPR050556">
    <property type="entry name" value="Type_II_TA_system_RNase"/>
</dbReference>
<keyword evidence="6" id="KW-0460">Magnesium</keyword>
<feature type="domain" description="PIN" evidence="8">
    <location>
        <begin position="6"/>
        <end position="124"/>
    </location>
</feature>
<keyword evidence="5" id="KW-0378">Hydrolase</keyword>
<accession>A0AAD2TN55</accession>
<dbReference type="SUPFAM" id="SSF88723">
    <property type="entry name" value="PIN domain-like"/>
    <property type="match status" value="1"/>
</dbReference>
<sequence>MKKSKYLLDTNICISLLRGNRDVARKLIGIGEDKCFLSVITLYELMFGAYNSGRSQQEILKVKEFVNRFPVVSLMDSAEEYAFRKTQLRASGIMIDEFDLLIAATALSGNYILVTDNIKHFQRITNLRLENWIKR</sequence>
<dbReference type="PANTHER" id="PTHR33653:SF1">
    <property type="entry name" value="RIBONUCLEASE VAPC2"/>
    <property type="match status" value="1"/>
</dbReference>
<evidence type="ECO:0000256" key="5">
    <source>
        <dbReference type="ARBA" id="ARBA00022801"/>
    </source>
</evidence>
<evidence type="ECO:0000256" key="6">
    <source>
        <dbReference type="ARBA" id="ARBA00022842"/>
    </source>
</evidence>
<dbReference type="RefSeq" id="WP_005866778.1">
    <property type="nucleotide sequence ID" value="NZ_JH976489.1"/>
</dbReference>
<dbReference type="GO" id="GO:0046872">
    <property type="term" value="F:metal ion binding"/>
    <property type="evidence" value="ECO:0007669"/>
    <property type="project" value="UniProtKB-KW"/>
</dbReference>
<dbReference type="GO" id="GO:0004518">
    <property type="term" value="F:nuclease activity"/>
    <property type="evidence" value="ECO:0007669"/>
    <property type="project" value="UniProtKB-KW"/>
</dbReference>
<evidence type="ECO:0000256" key="4">
    <source>
        <dbReference type="ARBA" id="ARBA00022723"/>
    </source>
</evidence>
<protein>
    <recommendedName>
        <fullName evidence="8">PIN domain-containing protein</fullName>
    </recommendedName>
</protein>
<dbReference type="EMBL" id="AGZN01000030">
    <property type="protein sequence ID" value="EKN23927.1"/>
    <property type="molecule type" value="Genomic_DNA"/>
</dbReference>
<dbReference type="InterPro" id="IPR002716">
    <property type="entry name" value="PIN_dom"/>
</dbReference>
<dbReference type="GO" id="GO:0016787">
    <property type="term" value="F:hydrolase activity"/>
    <property type="evidence" value="ECO:0007669"/>
    <property type="project" value="UniProtKB-KW"/>
</dbReference>
<organism evidence="9 10">
    <name type="scientific">Parabacteroides distasonis CL09T03C24</name>
    <dbReference type="NCBI Taxonomy" id="999417"/>
    <lineage>
        <taxon>Bacteria</taxon>
        <taxon>Pseudomonadati</taxon>
        <taxon>Bacteroidota</taxon>
        <taxon>Bacteroidia</taxon>
        <taxon>Bacteroidales</taxon>
        <taxon>Tannerellaceae</taxon>
        <taxon>Parabacteroides</taxon>
    </lineage>
</organism>
<evidence type="ECO:0000259" key="8">
    <source>
        <dbReference type="Pfam" id="PF01850"/>
    </source>
</evidence>
<dbReference type="InterPro" id="IPR029060">
    <property type="entry name" value="PIN-like_dom_sf"/>
</dbReference>
<gene>
    <name evidence="9" type="ORF">HMPREF1059_02834</name>
</gene>
<name>A0AAD2TN55_PARDI</name>
<dbReference type="Proteomes" id="UP000006262">
    <property type="component" value="Unassembled WGS sequence"/>
</dbReference>
<evidence type="ECO:0000313" key="9">
    <source>
        <dbReference type="EMBL" id="EKN23927.1"/>
    </source>
</evidence>
<comment type="caution">
    <text evidence="9">The sequence shown here is derived from an EMBL/GenBank/DDBJ whole genome shotgun (WGS) entry which is preliminary data.</text>
</comment>
<evidence type="ECO:0000313" key="10">
    <source>
        <dbReference type="Proteomes" id="UP000006262"/>
    </source>
</evidence>
<dbReference type="AlphaFoldDB" id="A0AAD2TN55"/>